<sequence length="676" mass="76595">MTETTLLYIIVSGIIALLLALFQYVYKTKRTLTNTILAGLRFVTWFSMFLLLVNPQFVSEVYYQEKPTLVVATDNSNSIQFLKQADTVQNLVEMLKNDSELNNKFTVDFYTFSSDISQNDNLTFTTKQTNLDKVFKSLKPIYKNSTAPTIVITDGNQTYGNDYFYAATSYKQPIYPIIVGDTTKHADLKISQLNVNKYAYLNNKFPVEIFVVYTGASSVTSEFKITAGNKTLYSERINFNETNNSKVIQATLKASQLGVFAYQATITPLEEEVNIQNNTKNFAIEVLDEQTNVAIVSNMPHPDIGALKKSIESNKQRKVTVLKPEAFVSDSETFELVIVYQPTAEFDAVYAKINANNQNRFTIAGLRTNWTFLNALNTNYKHDVVAQTEAYLPKKNANYAEFMMPDLNFESFPPLEGAFGNLRPQVPSETLLYKQIGSVATENPLLLTMDYNNRREAVLLGEGIWKWRAQSYLNANSFLNFDEFIGKVVQYLAATKKRERLSLNYQSFYDGSSNLELQAQYFNKNYEFDNRETLSITITDTNTANTVTMPLVLQNNTFQADLSALAPSDYTFTVTANTSNLSKSGSFKILAFNIEQQFTNATTEKLERVATTSTGNLHTPATVSNLLTSLYNDNRYKTIEKTTKKTVSLIDWKYLLGLLVLALAAEWFYRKYKGLI</sequence>
<dbReference type="EMBL" id="JBHULS010000001">
    <property type="protein sequence ID" value="MFD2550911.1"/>
    <property type="molecule type" value="Genomic_DNA"/>
</dbReference>
<dbReference type="Proteomes" id="UP001597472">
    <property type="component" value="Unassembled WGS sequence"/>
</dbReference>
<proteinExistence type="predicted"/>
<name>A0ABW5KT57_9FLAO</name>
<dbReference type="PANTHER" id="PTHR37947">
    <property type="entry name" value="BLL2462 PROTEIN"/>
    <property type="match status" value="1"/>
</dbReference>
<dbReference type="PANTHER" id="PTHR37947:SF1">
    <property type="entry name" value="BLL2462 PROTEIN"/>
    <property type="match status" value="1"/>
</dbReference>
<keyword evidence="1" id="KW-1133">Transmembrane helix</keyword>
<evidence type="ECO:0000313" key="3">
    <source>
        <dbReference type="Proteomes" id="UP001597472"/>
    </source>
</evidence>
<reference evidence="3" key="1">
    <citation type="journal article" date="2019" name="Int. J. Syst. Evol. Microbiol.">
        <title>The Global Catalogue of Microorganisms (GCM) 10K type strain sequencing project: providing services to taxonomists for standard genome sequencing and annotation.</title>
        <authorList>
            <consortium name="The Broad Institute Genomics Platform"/>
            <consortium name="The Broad Institute Genome Sequencing Center for Infectious Disease"/>
            <person name="Wu L."/>
            <person name="Ma J."/>
        </authorList>
    </citation>
    <scope>NUCLEOTIDE SEQUENCE [LARGE SCALE GENOMIC DNA]</scope>
    <source>
        <strain evidence="3">KCTC 42587</strain>
    </source>
</reference>
<accession>A0ABW5KT57</accession>
<dbReference type="SUPFAM" id="SSF53300">
    <property type="entry name" value="vWA-like"/>
    <property type="match status" value="1"/>
</dbReference>
<keyword evidence="1" id="KW-0812">Transmembrane</keyword>
<keyword evidence="3" id="KW-1185">Reference proteome</keyword>
<evidence type="ECO:0000313" key="2">
    <source>
        <dbReference type="EMBL" id="MFD2550911.1"/>
    </source>
</evidence>
<feature type="transmembrane region" description="Helical" evidence="1">
    <location>
        <begin position="38"/>
        <end position="58"/>
    </location>
</feature>
<protein>
    <submittedName>
        <fullName evidence="2">VWA domain-containing protein</fullName>
    </submittedName>
</protein>
<gene>
    <name evidence="2" type="ORF">ACFSQP_03685</name>
</gene>
<feature type="transmembrane region" description="Helical" evidence="1">
    <location>
        <begin position="6"/>
        <end position="26"/>
    </location>
</feature>
<evidence type="ECO:0000256" key="1">
    <source>
        <dbReference type="SAM" id="Phobius"/>
    </source>
</evidence>
<organism evidence="2 3">
    <name type="scientific">Bizionia sediminis</name>
    <dbReference type="NCBI Taxonomy" id="1737064"/>
    <lineage>
        <taxon>Bacteria</taxon>
        <taxon>Pseudomonadati</taxon>
        <taxon>Bacteroidota</taxon>
        <taxon>Flavobacteriia</taxon>
        <taxon>Flavobacteriales</taxon>
        <taxon>Flavobacteriaceae</taxon>
        <taxon>Bizionia</taxon>
    </lineage>
</organism>
<dbReference type="RefSeq" id="WP_376891866.1">
    <property type="nucleotide sequence ID" value="NZ_JBHULS010000001.1"/>
</dbReference>
<keyword evidence="1" id="KW-0472">Membrane</keyword>
<comment type="caution">
    <text evidence="2">The sequence shown here is derived from an EMBL/GenBank/DDBJ whole genome shotgun (WGS) entry which is preliminary data.</text>
</comment>
<dbReference type="InterPro" id="IPR036465">
    <property type="entry name" value="vWFA_dom_sf"/>
</dbReference>